<proteinExistence type="inferred from homology"/>
<evidence type="ECO:0000256" key="2">
    <source>
        <dbReference type="ARBA" id="ARBA00006671"/>
    </source>
</evidence>
<dbReference type="InterPro" id="IPR008966">
    <property type="entry name" value="Adhesion_dom_sf"/>
</dbReference>
<dbReference type="EMBL" id="FNDS01000002">
    <property type="protein sequence ID" value="SDH69537.1"/>
    <property type="molecule type" value="Genomic_DNA"/>
</dbReference>
<evidence type="ECO:0000313" key="8">
    <source>
        <dbReference type="Proteomes" id="UP000199636"/>
    </source>
</evidence>
<dbReference type="AlphaFoldDB" id="A0A1G8EI35"/>
<reference evidence="8" key="1">
    <citation type="submission" date="2016-10" db="EMBL/GenBank/DDBJ databases">
        <authorList>
            <person name="Varghese N."/>
            <person name="Submissions S."/>
        </authorList>
    </citation>
    <scope>NUCLEOTIDE SEQUENCE [LARGE SCALE GENOMIC DNA]</scope>
    <source>
        <strain evidence="8">CCM 7469</strain>
    </source>
</reference>
<dbReference type="GO" id="GO:0043709">
    <property type="term" value="P:cell adhesion involved in single-species biofilm formation"/>
    <property type="evidence" value="ECO:0007669"/>
    <property type="project" value="TreeGrafter"/>
</dbReference>
<dbReference type="InterPro" id="IPR000259">
    <property type="entry name" value="Adhesion_dom_fimbrial"/>
</dbReference>
<feature type="signal peptide" evidence="5">
    <location>
        <begin position="1"/>
        <end position="22"/>
    </location>
</feature>
<dbReference type="Gene3D" id="2.60.40.3310">
    <property type="match status" value="1"/>
</dbReference>
<dbReference type="STRING" id="428992.SAMN05216272_102576"/>
<evidence type="ECO:0000256" key="5">
    <source>
        <dbReference type="SAM" id="SignalP"/>
    </source>
</evidence>
<evidence type="ECO:0000256" key="1">
    <source>
        <dbReference type="ARBA" id="ARBA00004561"/>
    </source>
</evidence>
<organism evidence="7 8">
    <name type="scientific">Pseudomonas panipatensis</name>
    <dbReference type="NCBI Taxonomy" id="428992"/>
    <lineage>
        <taxon>Bacteria</taxon>
        <taxon>Pseudomonadati</taxon>
        <taxon>Pseudomonadota</taxon>
        <taxon>Gammaproteobacteria</taxon>
        <taxon>Pseudomonadales</taxon>
        <taxon>Pseudomonadaceae</taxon>
        <taxon>Pseudomonas</taxon>
    </lineage>
</organism>
<dbReference type="Proteomes" id="UP000199636">
    <property type="component" value="Unassembled WGS sequence"/>
</dbReference>
<dbReference type="GO" id="GO:0009289">
    <property type="term" value="C:pilus"/>
    <property type="evidence" value="ECO:0007669"/>
    <property type="project" value="UniProtKB-SubCell"/>
</dbReference>
<dbReference type="PANTHER" id="PTHR33420:SF12">
    <property type="entry name" value="FIMBRIN-LIKE PROTEIN FIMI-RELATED"/>
    <property type="match status" value="1"/>
</dbReference>
<evidence type="ECO:0000313" key="7">
    <source>
        <dbReference type="EMBL" id="SDH69537.1"/>
    </source>
</evidence>
<dbReference type="Pfam" id="PF00419">
    <property type="entry name" value="Fimbrial"/>
    <property type="match status" value="1"/>
</dbReference>
<dbReference type="InterPro" id="IPR050263">
    <property type="entry name" value="Bact_Fimbrial_Adh_Pro"/>
</dbReference>
<protein>
    <submittedName>
        <fullName evidence="7">Pilin (Type 1 fimbria component protein)</fullName>
    </submittedName>
</protein>
<accession>A0A1G8EI35</accession>
<evidence type="ECO:0000259" key="6">
    <source>
        <dbReference type="Pfam" id="PF00419"/>
    </source>
</evidence>
<keyword evidence="8" id="KW-1185">Reference proteome</keyword>
<comment type="subcellular location">
    <subcellularLocation>
        <location evidence="1">Fimbrium</location>
    </subcellularLocation>
</comment>
<dbReference type="Gene3D" id="2.60.40.1090">
    <property type="entry name" value="Fimbrial-type adhesion domain"/>
    <property type="match status" value="1"/>
</dbReference>
<sequence length="340" mass="34891">MRKSLSIILGLCALALCPSVWAVCSGGSGVKITTIAVPPTLGLKRDMAAGTLLWDSGWVNQGGSSGPVDNCDGNSVSTEGLQNFFTLVSAGGQSNVAKTNIPGVGMRLSWCNSGNAGSAYCSSGGDRLTTGSKIIFGSVTGGNYYPTAMFKMEIVRTSEPVNLSGGSQLVLPTLVDVWYASINVNRLIVSGTSTIQSQGCQIGAGGNNIVVRMPSVRLSDFAGVGVLTNASKAAPFEINLLCDANIKVSYQVDAQGGVTVTNVINNSTGSGRATGVGIQLFQGAASSTTVLPLGSKTLYTTTAGSAQGVSIPLTAKYYKTQTSMTAGLVRASATFTLYYE</sequence>
<evidence type="ECO:0000256" key="4">
    <source>
        <dbReference type="ARBA" id="ARBA00023263"/>
    </source>
</evidence>
<comment type="similarity">
    <text evidence="2">Belongs to the fimbrial protein family.</text>
</comment>
<feature type="chain" id="PRO_5011632308" evidence="5">
    <location>
        <begin position="23"/>
        <end position="340"/>
    </location>
</feature>
<evidence type="ECO:0000256" key="3">
    <source>
        <dbReference type="ARBA" id="ARBA00022729"/>
    </source>
</evidence>
<name>A0A1G8EI35_9PSED</name>
<dbReference type="PANTHER" id="PTHR33420">
    <property type="entry name" value="FIMBRIAL SUBUNIT ELFA-RELATED"/>
    <property type="match status" value="1"/>
</dbReference>
<gene>
    <name evidence="7" type="ORF">SAMN05216272_102576</name>
</gene>
<keyword evidence="3 5" id="KW-0732">Signal</keyword>
<dbReference type="RefSeq" id="WP_170842773.1">
    <property type="nucleotide sequence ID" value="NZ_FNDS01000002.1"/>
</dbReference>
<dbReference type="InterPro" id="IPR036937">
    <property type="entry name" value="Adhesion_dom_fimbrial_sf"/>
</dbReference>
<dbReference type="SUPFAM" id="SSF49401">
    <property type="entry name" value="Bacterial adhesins"/>
    <property type="match status" value="1"/>
</dbReference>
<keyword evidence="4" id="KW-0281">Fimbrium</keyword>
<feature type="domain" description="Fimbrial-type adhesion" evidence="6">
    <location>
        <begin position="192"/>
        <end position="339"/>
    </location>
</feature>